<comment type="similarity">
    <text evidence="1">Belongs to the membrane fusion protein (MFP) (TC 8.A.1) family.</text>
</comment>
<evidence type="ECO:0000313" key="3">
    <source>
        <dbReference type="EMBL" id="AZG35424.1"/>
    </source>
</evidence>
<dbReference type="Gene3D" id="1.10.287.470">
    <property type="entry name" value="Helix hairpin bin"/>
    <property type="match status" value="1"/>
</dbReference>
<keyword evidence="2" id="KW-1133">Transmembrane helix</keyword>
<protein>
    <submittedName>
        <fullName evidence="4">Efflux RND transporter periplasmic adaptor subunit</fullName>
    </submittedName>
</protein>
<dbReference type="EMBL" id="RKKB01000006">
    <property type="protein sequence ID" value="RPA31159.1"/>
    <property type="molecule type" value="Genomic_DNA"/>
</dbReference>
<evidence type="ECO:0000313" key="5">
    <source>
        <dbReference type="Proteomes" id="UP000273778"/>
    </source>
</evidence>
<dbReference type="Proteomes" id="UP000278855">
    <property type="component" value="Unassembled WGS sequence"/>
</dbReference>
<dbReference type="Gene3D" id="2.40.50.100">
    <property type="match status" value="1"/>
</dbReference>
<dbReference type="GO" id="GO:0015562">
    <property type="term" value="F:efflux transmembrane transporter activity"/>
    <property type="evidence" value="ECO:0007669"/>
    <property type="project" value="TreeGrafter"/>
</dbReference>
<dbReference type="RefSeq" id="WP_124013293.1">
    <property type="nucleotide sequence ID" value="NZ_CP034073.1"/>
</dbReference>
<dbReference type="OrthoDB" id="6382359at2"/>
<dbReference type="NCBIfam" id="TIGR01730">
    <property type="entry name" value="RND_mfp"/>
    <property type="match status" value="1"/>
</dbReference>
<reference evidence="3 5" key="1">
    <citation type="submission" date="2018-11" db="EMBL/GenBank/DDBJ databases">
        <title>Shewanella sp. M2.</title>
        <authorList>
            <person name="Hwang Y.J."/>
            <person name="Hwang C.Y."/>
        </authorList>
    </citation>
    <scope>NUCLEOTIDE SEQUENCE [LARGE SCALE GENOMIC DNA]</scope>
    <source>
        <strain evidence="3 5">M2</strain>
    </source>
</reference>
<evidence type="ECO:0000313" key="6">
    <source>
        <dbReference type="Proteomes" id="UP000278855"/>
    </source>
</evidence>
<reference evidence="4" key="3">
    <citation type="submission" date="2018-11" db="EMBL/GenBank/DDBJ databases">
        <authorList>
            <person name="Hwang Y.J."/>
            <person name="Hwang C.Y."/>
        </authorList>
    </citation>
    <scope>NUCLEOTIDE SEQUENCE</scope>
    <source>
        <strain evidence="4">R106</strain>
    </source>
</reference>
<keyword evidence="2" id="KW-0472">Membrane</keyword>
<reference evidence="6" key="2">
    <citation type="submission" date="2018-11" db="EMBL/GenBank/DDBJ databases">
        <title>Shewanella sp. R106.</title>
        <authorList>
            <person name="Hwang Y.J."/>
            <person name="Hwang C.Y."/>
        </authorList>
    </citation>
    <scope>NUCLEOTIDE SEQUENCE [LARGE SCALE GENOMIC DNA]</scope>
    <source>
        <strain evidence="6">R106</strain>
    </source>
</reference>
<dbReference type="KEGG" id="spsr:EGC80_11220"/>
<dbReference type="SUPFAM" id="SSF111369">
    <property type="entry name" value="HlyD-like secretion proteins"/>
    <property type="match status" value="1"/>
</dbReference>
<name>A0A3N4DZ05_9GAMM</name>
<dbReference type="Gene3D" id="2.40.30.170">
    <property type="match status" value="1"/>
</dbReference>
<keyword evidence="2" id="KW-0812">Transmembrane</keyword>
<evidence type="ECO:0000256" key="1">
    <source>
        <dbReference type="ARBA" id="ARBA00009477"/>
    </source>
</evidence>
<gene>
    <name evidence="4" type="ORF">EGC77_14470</name>
    <name evidence="3" type="ORF">EGC80_11220</name>
</gene>
<dbReference type="InterPro" id="IPR006143">
    <property type="entry name" value="RND_pump_MFP"/>
</dbReference>
<dbReference type="PANTHER" id="PTHR30469">
    <property type="entry name" value="MULTIDRUG RESISTANCE PROTEIN MDTA"/>
    <property type="match status" value="1"/>
</dbReference>
<evidence type="ECO:0000256" key="2">
    <source>
        <dbReference type="SAM" id="Phobius"/>
    </source>
</evidence>
<accession>A0A3N4DZ05</accession>
<dbReference type="GO" id="GO:1990281">
    <property type="term" value="C:efflux pump complex"/>
    <property type="evidence" value="ECO:0007669"/>
    <property type="project" value="TreeGrafter"/>
</dbReference>
<dbReference type="AlphaFoldDB" id="A0A3N4DZ05"/>
<keyword evidence="5" id="KW-1185">Reference proteome</keyword>
<feature type="transmembrane region" description="Helical" evidence="2">
    <location>
        <begin position="12"/>
        <end position="35"/>
    </location>
</feature>
<dbReference type="Proteomes" id="UP000273778">
    <property type="component" value="Chromosome"/>
</dbReference>
<proteinExistence type="inferred from homology"/>
<evidence type="ECO:0000313" key="4">
    <source>
        <dbReference type="EMBL" id="RPA31159.1"/>
    </source>
</evidence>
<organism evidence="4 6">
    <name type="scientific">Shewanella psychromarinicola</name>
    <dbReference type="NCBI Taxonomy" id="2487742"/>
    <lineage>
        <taxon>Bacteria</taxon>
        <taxon>Pseudomonadati</taxon>
        <taxon>Pseudomonadota</taxon>
        <taxon>Gammaproteobacteria</taxon>
        <taxon>Alteromonadales</taxon>
        <taxon>Shewanellaceae</taxon>
        <taxon>Shewanella</taxon>
    </lineage>
</organism>
<sequence>MSITLKPNTFGLIKCHSGLFVAFAIFIFTVLIVLLTEEPEAYTEANVISLPKVSVVVALSQVFNAPIELVGITHSRWHTNITSALEGSLESSVDALEPGTRIKKGQVLIQLAQHAYQADVDSALSQVANTELELVKTRYEQQVALQMGGALKTKFSRLEPQITFAKAEVNAAKSHLSHVRQRLKDTQITAPFDAIILQRNITPGQKVQIGEPLLTIAAVDVLDIQVSLSQGQWQKLVAVGSQLELNALITRADGNSLPLSLRYVEPKRDPVSHQYSLVFTLNGTFVETGLLPEQQVNLVVTSVKHSMAYSAPASALTQDGQVWLMDENNRIKPVSVTLLSQKGDQIWFDLLGYESQQKAIGVLRYPMSHLIAGQQISPELTDGAAILVTSSQKPMSDSSMPARVK</sequence>
<dbReference type="EMBL" id="CP034073">
    <property type="protein sequence ID" value="AZG35424.1"/>
    <property type="molecule type" value="Genomic_DNA"/>
</dbReference>